<dbReference type="Pfam" id="PF13419">
    <property type="entry name" value="HAD_2"/>
    <property type="match status" value="1"/>
</dbReference>
<keyword evidence="2" id="KW-1185">Reference proteome</keyword>
<dbReference type="InterPro" id="IPR036412">
    <property type="entry name" value="HAD-like_sf"/>
</dbReference>
<dbReference type="OrthoDB" id="2012566at2759"/>
<dbReference type="NCBIfam" id="TIGR01509">
    <property type="entry name" value="HAD-SF-IA-v3"/>
    <property type="match status" value="1"/>
</dbReference>
<accession>A0A0H2RN08</accession>
<dbReference type="PANTHER" id="PTHR43611:SF3">
    <property type="entry name" value="FLAVIN MONONUCLEOTIDE HYDROLASE 1, CHLOROPLATIC"/>
    <property type="match status" value="1"/>
</dbReference>
<dbReference type="STRING" id="27342.A0A0H2RN08"/>
<proteinExistence type="predicted"/>
<dbReference type="InterPro" id="IPR006439">
    <property type="entry name" value="HAD-SF_hydro_IA"/>
</dbReference>
<sequence>MPAPTLPKPKLATVPQTRYTTLIFDIGDVLVNWTPVKDDMLPPKELRRMLVSPTWAKFECGRISEEECYRCIASKLGVDVHKLASTLDASRKTLQFNSELFNFIDDVKARYGLSVYAMSNISAPDFAYIRSQEAPWGVFDDIYTSCQMQERKPDMPFYQKVLAHGNIDPTRTVFVDDKLDNVISARALGMKGIVFQSTEQVLRSLTNSLCGSVERARHYLQSHAGQLDSKTNTGIQLMENFAQFLIFDVTGGRSLIKYADSDGLFNFFQEKSQLTTEAYPCDLDTTALAWTTVKNGTDAQLHHVMDQMLRYLTPDGIVQDYFDNERPRLDPVVCVNVLSFFDAHGRIDELTPTLEWVGAILENRGYEDGTRYYTSGEPFLYFFARLLSRTGDASLRNRFEDTLAERLTERIGSPGDSLALAMRIIACSLLGLKNKVDMNRLLERQEMDGSWSDGWFYHYGMTGVQIGNSGLTTAFAVKAIELVASPEK</sequence>
<dbReference type="GO" id="GO:0016791">
    <property type="term" value="F:phosphatase activity"/>
    <property type="evidence" value="ECO:0007669"/>
    <property type="project" value="UniProtKB-ARBA"/>
</dbReference>
<organism evidence="1 2">
    <name type="scientific">Schizopora paradoxa</name>
    <dbReference type="NCBI Taxonomy" id="27342"/>
    <lineage>
        <taxon>Eukaryota</taxon>
        <taxon>Fungi</taxon>
        <taxon>Dikarya</taxon>
        <taxon>Basidiomycota</taxon>
        <taxon>Agaricomycotina</taxon>
        <taxon>Agaricomycetes</taxon>
        <taxon>Hymenochaetales</taxon>
        <taxon>Schizoporaceae</taxon>
        <taxon>Schizopora</taxon>
    </lineage>
</organism>
<dbReference type="Gene3D" id="1.10.150.240">
    <property type="entry name" value="Putative phosphatase, domain 2"/>
    <property type="match status" value="1"/>
</dbReference>
<evidence type="ECO:0000313" key="2">
    <source>
        <dbReference type="Proteomes" id="UP000053477"/>
    </source>
</evidence>
<dbReference type="SUPFAM" id="SSF56784">
    <property type="entry name" value="HAD-like"/>
    <property type="match status" value="1"/>
</dbReference>
<dbReference type="PANTHER" id="PTHR43611">
    <property type="entry name" value="ALPHA-D-GLUCOSE 1-PHOSPHATE PHOSPHATASE"/>
    <property type="match status" value="1"/>
</dbReference>
<name>A0A0H2RN08_9AGAM</name>
<dbReference type="EMBL" id="KQ085968">
    <property type="protein sequence ID" value="KLO12957.1"/>
    <property type="molecule type" value="Genomic_DNA"/>
</dbReference>
<gene>
    <name evidence="1" type="ORF">SCHPADRAFT_904687</name>
</gene>
<evidence type="ECO:0000313" key="1">
    <source>
        <dbReference type="EMBL" id="KLO12957.1"/>
    </source>
</evidence>
<dbReference type="Proteomes" id="UP000053477">
    <property type="component" value="Unassembled WGS sequence"/>
</dbReference>
<reference evidence="1 2" key="1">
    <citation type="submission" date="2015-04" db="EMBL/GenBank/DDBJ databases">
        <title>Complete genome sequence of Schizopora paradoxa KUC8140, a cosmopolitan wood degrader in East Asia.</title>
        <authorList>
            <consortium name="DOE Joint Genome Institute"/>
            <person name="Min B."/>
            <person name="Park H."/>
            <person name="Jang Y."/>
            <person name="Kim J.-J."/>
            <person name="Kim K.H."/>
            <person name="Pangilinan J."/>
            <person name="Lipzen A."/>
            <person name="Riley R."/>
            <person name="Grigoriev I.V."/>
            <person name="Spatafora J.W."/>
            <person name="Choi I.-G."/>
        </authorList>
    </citation>
    <scope>NUCLEOTIDE SEQUENCE [LARGE SCALE GENOMIC DNA]</scope>
    <source>
        <strain evidence="1 2">KUC8140</strain>
    </source>
</reference>
<dbReference type="AlphaFoldDB" id="A0A0H2RN08"/>
<dbReference type="InterPro" id="IPR008930">
    <property type="entry name" value="Terpenoid_cyclase/PrenylTrfase"/>
</dbReference>
<dbReference type="InterPro" id="IPR041492">
    <property type="entry name" value="HAD_2"/>
</dbReference>
<dbReference type="Gene3D" id="3.40.50.1000">
    <property type="entry name" value="HAD superfamily/HAD-like"/>
    <property type="match status" value="1"/>
</dbReference>
<dbReference type="SUPFAM" id="SSF48239">
    <property type="entry name" value="Terpenoid cyclases/Protein prenyltransferases"/>
    <property type="match status" value="1"/>
</dbReference>
<dbReference type="InterPro" id="IPR023198">
    <property type="entry name" value="PGP-like_dom2"/>
</dbReference>
<protein>
    <submittedName>
        <fullName evidence="1">HAD-like protein</fullName>
    </submittedName>
</protein>
<dbReference type="InterPro" id="IPR023214">
    <property type="entry name" value="HAD_sf"/>
</dbReference>
<dbReference type="InParanoid" id="A0A0H2RN08"/>